<dbReference type="InParanoid" id="A0A0U5K7B0"/>
<accession>A0A0U5K7B0</accession>
<reference evidence="2" key="1">
    <citation type="submission" date="2015-09" db="EMBL/GenBank/DDBJ databases">
        <authorList>
            <person name="Bertelli C."/>
        </authorList>
    </citation>
    <scope>NUCLEOTIDE SEQUENCE [LARGE SCALE GENOMIC DNA]</scope>
    <source>
        <strain evidence="2">KNic</strain>
        <plasmid evidence="2">pPNK</plasmid>
    </source>
</reference>
<name>A0A0U5K7B0_9BACT</name>
<sequence>MEIVNLKRKIARLESEYDYLSTELSNIDHLMRLVGFKHGINTVKAIALSMCEEEREEK</sequence>
<proteinExistence type="predicted"/>
<dbReference type="EMBL" id="LN879503">
    <property type="protein sequence ID" value="CUI18059.1"/>
    <property type="molecule type" value="Genomic_DNA"/>
</dbReference>
<organism evidence="1 2">
    <name type="scientific">Candidatus Protochlamydia naegleriophila</name>
    <dbReference type="NCBI Taxonomy" id="389348"/>
    <lineage>
        <taxon>Bacteria</taxon>
        <taxon>Pseudomonadati</taxon>
        <taxon>Chlamydiota</taxon>
        <taxon>Chlamydiia</taxon>
        <taxon>Parachlamydiales</taxon>
        <taxon>Parachlamydiaceae</taxon>
        <taxon>Candidatus Protochlamydia</taxon>
    </lineage>
</organism>
<dbReference type="Proteomes" id="UP000069902">
    <property type="component" value="Plasmid pPNK"/>
</dbReference>
<dbReference type="RefSeq" id="WP_173636877.1">
    <property type="nucleotide sequence ID" value="NZ_LN879503.1"/>
</dbReference>
<dbReference type="PATRIC" id="fig|389348.3.peg.2761"/>
<keyword evidence="2" id="KW-1185">Reference proteome</keyword>
<dbReference type="AlphaFoldDB" id="A0A0U5K7B0"/>
<protein>
    <submittedName>
        <fullName evidence="1">Uncharacterized protein</fullName>
    </submittedName>
</protein>
<gene>
    <name evidence="1" type="ORF">PNK_p0005</name>
</gene>
<dbReference type="KEGG" id="pnl:PNK_p0005"/>
<geneLocation type="plasmid" evidence="2">
    <name>pPNK</name>
</geneLocation>
<evidence type="ECO:0000313" key="1">
    <source>
        <dbReference type="EMBL" id="CUI18059.1"/>
    </source>
</evidence>
<evidence type="ECO:0000313" key="2">
    <source>
        <dbReference type="Proteomes" id="UP000069902"/>
    </source>
</evidence>